<evidence type="ECO:0000313" key="1">
    <source>
        <dbReference type="EMBL" id="GKX29523.1"/>
    </source>
</evidence>
<evidence type="ECO:0000313" key="2">
    <source>
        <dbReference type="Proteomes" id="UP001144256"/>
    </source>
</evidence>
<dbReference type="InterPro" id="IPR025373">
    <property type="entry name" value="DUF4363"/>
</dbReference>
<dbReference type="EMBL" id="BRLB01000004">
    <property type="protein sequence ID" value="GKX29523.1"/>
    <property type="molecule type" value="Genomic_DNA"/>
</dbReference>
<reference evidence="1" key="1">
    <citation type="submission" date="2022-06" db="EMBL/GenBank/DDBJ databases">
        <title>Vallitalea longa sp. nov., an anaerobic bacterium isolated from marine sediment.</title>
        <authorList>
            <person name="Hirano S."/>
            <person name="Terahara T."/>
            <person name="Mori K."/>
            <person name="Hamada M."/>
            <person name="Matsumoto R."/>
            <person name="Kobayashi T."/>
        </authorList>
    </citation>
    <scope>NUCLEOTIDE SEQUENCE</scope>
    <source>
        <strain evidence="1">SH18-1</strain>
    </source>
</reference>
<evidence type="ECO:0008006" key="3">
    <source>
        <dbReference type="Google" id="ProtNLM"/>
    </source>
</evidence>
<dbReference type="Pfam" id="PF14276">
    <property type="entry name" value="DUF4363"/>
    <property type="match status" value="1"/>
</dbReference>
<sequence>MKKAILIIFTGIILGLFILIMNSGEYLKRPFGNNDDVDLMLQNLEKDIITDNWDKGINDIEELKGAWNKVLKRIQFSVERDNLMGIDLSIARLNGSIRGKNKVESLIGFEELKNYWDNLGK</sequence>
<organism evidence="1 2">
    <name type="scientific">Vallitalea longa</name>
    <dbReference type="NCBI Taxonomy" id="2936439"/>
    <lineage>
        <taxon>Bacteria</taxon>
        <taxon>Bacillati</taxon>
        <taxon>Bacillota</taxon>
        <taxon>Clostridia</taxon>
        <taxon>Lachnospirales</taxon>
        <taxon>Vallitaleaceae</taxon>
        <taxon>Vallitalea</taxon>
    </lineage>
</organism>
<gene>
    <name evidence="1" type="ORF">SH1V18_20030</name>
</gene>
<dbReference type="Proteomes" id="UP001144256">
    <property type="component" value="Unassembled WGS sequence"/>
</dbReference>
<dbReference type="RefSeq" id="WP_281815050.1">
    <property type="nucleotide sequence ID" value="NZ_BRLB01000004.1"/>
</dbReference>
<accession>A0A9W6DFJ8</accession>
<comment type="caution">
    <text evidence="1">The sequence shown here is derived from an EMBL/GenBank/DDBJ whole genome shotgun (WGS) entry which is preliminary data.</text>
</comment>
<keyword evidence="2" id="KW-1185">Reference proteome</keyword>
<name>A0A9W6DFJ8_9FIRM</name>
<dbReference type="AlphaFoldDB" id="A0A9W6DFJ8"/>
<proteinExistence type="predicted"/>
<protein>
    <recommendedName>
        <fullName evidence="3">DUF4363 family protein</fullName>
    </recommendedName>
</protein>